<feature type="domain" description="TTF-type" evidence="1">
    <location>
        <begin position="50"/>
        <end position="149"/>
    </location>
</feature>
<reference evidence="2 3" key="1">
    <citation type="submission" date="2019-08" db="EMBL/GenBank/DDBJ databases">
        <title>Whole genome of Aphis craccivora.</title>
        <authorList>
            <person name="Voronova N.V."/>
            <person name="Shulinski R.S."/>
            <person name="Bandarenka Y.V."/>
            <person name="Zhorov D.G."/>
            <person name="Warner D."/>
        </authorList>
    </citation>
    <scope>NUCLEOTIDE SEQUENCE [LARGE SCALE GENOMIC DNA]</scope>
    <source>
        <strain evidence="2">180601</strain>
        <tissue evidence="2">Whole Body</tissue>
    </source>
</reference>
<dbReference type="GO" id="GO:0046983">
    <property type="term" value="F:protein dimerization activity"/>
    <property type="evidence" value="ECO:0007669"/>
    <property type="project" value="InterPro"/>
</dbReference>
<gene>
    <name evidence="2" type="ORF">FWK35_00014470</name>
</gene>
<dbReference type="PANTHER" id="PTHR46289">
    <property type="entry name" value="52 KDA REPRESSOR OF THE INHIBITOR OF THE PROTEIN KINASE-LIKE PROTEIN-RELATED"/>
    <property type="match status" value="1"/>
</dbReference>
<dbReference type="InterPro" id="IPR008906">
    <property type="entry name" value="HATC_C_dom"/>
</dbReference>
<dbReference type="SMART" id="SM00597">
    <property type="entry name" value="ZnF_TTF"/>
    <property type="match status" value="1"/>
</dbReference>
<dbReference type="EMBL" id="VUJU01004000">
    <property type="protein sequence ID" value="KAF0755841.1"/>
    <property type="molecule type" value="Genomic_DNA"/>
</dbReference>
<dbReference type="InterPro" id="IPR052958">
    <property type="entry name" value="IFN-induced_PKR_regulator"/>
</dbReference>
<dbReference type="InterPro" id="IPR006580">
    <property type="entry name" value="Znf_TTF"/>
</dbReference>
<dbReference type="OrthoDB" id="6602819at2759"/>
<comment type="caution">
    <text evidence="2">The sequence shown here is derived from an EMBL/GenBank/DDBJ whole genome shotgun (WGS) entry which is preliminary data.</text>
</comment>
<keyword evidence="3" id="KW-1185">Reference proteome</keyword>
<dbReference type="AlphaFoldDB" id="A0A6G0YH83"/>
<dbReference type="Proteomes" id="UP000478052">
    <property type="component" value="Unassembled WGS sequence"/>
</dbReference>
<name>A0A6G0YH83_APHCR</name>
<dbReference type="Pfam" id="PF14291">
    <property type="entry name" value="DUF4371"/>
    <property type="match status" value="1"/>
</dbReference>
<dbReference type="InterPro" id="IPR025398">
    <property type="entry name" value="DUF4371"/>
</dbReference>
<sequence length="707" mass="81901">MHLNRYYTFTFPNDIANFCRKNLNDIKKYEVLMYYWIPDIDFKFPTSGKRNLKFQHSWLRSFVWLVYSAAEDGAYCRYCISFGSNYVGKEGHQNINVLVQTAFRDWKKALEKFREHQTKKYHLDAMEDGQNFKLIYENRKNDVISKIDKGRKMQLLENRQKLIPIIRAVLLCGRQGLPLRGHRDQGSLSLKMPEENDGNFRALLRYALDSAGKQITTNIVQRVNRSGCFSAIADESTDVSGIEQFSICVRFIDKIDDEYIIREDFLCFIPVEDVTGKGLANTLLTKMKDIGINLVNMRGQGYDRARAMSGKFNGCAAKVRELYPEAIYVHCANHNSNLAITHACKISSIRNCIGTIKEVVNLFRLSNKAGLVLKDKIKASCPSANQTRLLKFCETRWVEHLDSLSRSYLDENNLKTDRIKPHVLLSSIQTPQFIIALTVVKPIFIIMKNLSIFLQKEDSDLSLCIDYANNVYDEINEMHRDSELKFKDLFVAAKEMAEKMSINLVPPRNIGVQKNRDNYEGSPEAYFRRSIFLPFLDHLSMQLKTRFIDHRELLSKIQNILPIKCSELNTKEISETVNTFAKEWPNDIKGSTDDFIAEMTMWRRHCLNMSKDKRPKTFIDTLNTCDSTLYQPIHRFLQIGATLPVSVATSERSFSCLRRLKTYLRNKTGEERLNGLMLLNLYRDVEVTYDEIINIMAKVPRRLDLIL</sequence>
<evidence type="ECO:0000313" key="3">
    <source>
        <dbReference type="Proteomes" id="UP000478052"/>
    </source>
</evidence>
<evidence type="ECO:0000313" key="2">
    <source>
        <dbReference type="EMBL" id="KAF0755841.1"/>
    </source>
</evidence>
<proteinExistence type="predicted"/>
<accession>A0A6G0YH83</accession>
<organism evidence="2 3">
    <name type="scientific">Aphis craccivora</name>
    <name type="common">Cowpea aphid</name>
    <dbReference type="NCBI Taxonomy" id="307492"/>
    <lineage>
        <taxon>Eukaryota</taxon>
        <taxon>Metazoa</taxon>
        <taxon>Ecdysozoa</taxon>
        <taxon>Arthropoda</taxon>
        <taxon>Hexapoda</taxon>
        <taxon>Insecta</taxon>
        <taxon>Pterygota</taxon>
        <taxon>Neoptera</taxon>
        <taxon>Paraneoptera</taxon>
        <taxon>Hemiptera</taxon>
        <taxon>Sternorrhyncha</taxon>
        <taxon>Aphidomorpha</taxon>
        <taxon>Aphidoidea</taxon>
        <taxon>Aphididae</taxon>
        <taxon>Aphidini</taxon>
        <taxon>Aphis</taxon>
        <taxon>Aphis</taxon>
    </lineage>
</organism>
<evidence type="ECO:0000259" key="1">
    <source>
        <dbReference type="SMART" id="SM00597"/>
    </source>
</evidence>
<dbReference type="InterPro" id="IPR012337">
    <property type="entry name" value="RNaseH-like_sf"/>
</dbReference>
<dbReference type="SUPFAM" id="SSF53098">
    <property type="entry name" value="Ribonuclease H-like"/>
    <property type="match status" value="1"/>
</dbReference>
<protein>
    <submittedName>
        <fullName evidence="2">Zinc finger MYM-type protein 1-like</fullName>
    </submittedName>
</protein>
<dbReference type="PANTHER" id="PTHR46289:SF14">
    <property type="entry name" value="DUF4371 DOMAIN-CONTAINING PROTEIN"/>
    <property type="match status" value="1"/>
</dbReference>
<dbReference type="Pfam" id="PF05699">
    <property type="entry name" value="Dimer_Tnp_hAT"/>
    <property type="match status" value="1"/>
</dbReference>